<evidence type="ECO:0000313" key="2">
    <source>
        <dbReference type="EMBL" id="KAL3115023.1"/>
    </source>
</evidence>
<accession>A0ABD2LII9</accession>
<dbReference type="Proteomes" id="UP001620626">
    <property type="component" value="Unassembled WGS sequence"/>
</dbReference>
<organism evidence="2 3">
    <name type="scientific">Heterodera trifolii</name>
    <dbReference type="NCBI Taxonomy" id="157864"/>
    <lineage>
        <taxon>Eukaryota</taxon>
        <taxon>Metazoa</taxon>
        <taxon>Ecdysozoa</taxon>
        <taxon>Nematoda</taxon>
        <taxon>Chromadorea</taxon>
        <taxon>Rhabditida</taxon>
        <taxon>Tylenchina</taxon>
        <taxon>Tylenchomorpha</taxon>
        <taxon>Tylenchoidea</taxon>
        <taxon>Heteroderidae</taxon>
        <taxon>Heteroderinae</taxon>
        <taxon>Heterodera</taxon>
    </lineage>
</organism>
<gene>
    <name evidence="2" type="ORF">niasHT_010891</name>
</gene>
<proteinExistence type="predicted"/>
<feature type="compositionally biased region" description="Low complexity" evidence="1">
    <location>
        <begin position="117"/>
        <end position="126"/>
    </location>
</feature>
<feature type="compositionally biased region" description="Basic and acidic residues" evidence="1">
    <location>
        <begin position="39"/>
        <end position="66"/>
    </location>
</feature>
<protein>
    <submittedName>
        <fullName evidence="2">Uncharacterized protein</fullName>
    </submittedName>
</protein>
<dbReference type="AlphaFoldDB" id="A0ABD2LII9"/>
<feature type="region of interest" description="Disordered" evidence="1">
    <location>
        <begin position="37"/>
        <end position="95"/>
    </location>
</feature>
<dbReference type="EMBL" id="JBICBT010000401">
    <property type="protein sequence ID" value="KAL3115023.1"/>
    <property type="molecule type" value="Genomic_DNA"/>
</dbReference>
<name>A0ABD2LII9_9BILA</name>
<comment type="caution">
    <text evidence="2">The sequence shown here is derived from an EMBL/GenBank/DDBJ whole genome shotgun (WGS) entry which is preliminary data.</text>
</comment>
<feature type="region of interest" description="Disordered" evidence="1">
    <location>
        <begin position="115"/>
        <end position="137"/>
    </location>
</feature>
<reference evidence="2 3" key="1">
    <citation type="submission" date="2024-10" db="EMBL/GenBank/DDBJ databases">
        <authorList>
            <person name="Kim D."/>
        </authorList>
    </citation>
    <scope>NUCLEOTIDE SEQUENCE [LARGE SCALE GENOMIC DNA]</scope>
    <source>
        <strain evidence="2">BH-2024</strain>
    </source>
</reference>
<evidence type="ECO:0000256" key="1">
    <source>
        <dbReference type="SAM" id="MobiDB-lite"/>
    </source>
</evidence>
<keyword evidence="3" id="KW-1185">Reference proteome</keyword>
<evidence type="ECO:0000313" key="3">
    <source>
        <dbReference type="Proteomes" id="UP001620626"/>
    </source>
</evidence>
<sequence length="185" mass="20783">MTYRLDKRFASEQRANCLRLLRTTTIGFGMLRTISDRNQTAERTEADRANAEKEETKEKTDGDNSQKKSTNGQKSPVLSDGVRSDPNGKSIVLTKKVPSAKTKCANFSSSYRRRSSTWKSNRSRSSTGTRKAGFSNFNPLRTQTEQCQQTERFVDGGSICDNCERWAVLSSANCQYSNGTENRLL</sequence>
<feature type="compositionally biased region" description="Polar residues" evidence="1">
    <location>
        <begin position="67"/>
        <end position="76"/>
    </location>
</feature>